<reference evidence="6 7" key="1">
    <citation type="submission" date="2019-01" db="EMBL/GenBank/DDBJ databases">
        <authorList>
            <person name="Chen W.-M."/>
        </authorList>
    </citation>
    <scope>NUCLEOTIDE SEQUENCE [LARGE SCALE GENOMIC DNA]</scope>
    <source>
        <strain evidence="6 7">CCP-7</strain>
    </source>
</reference>
<dbReference type="InterPro" id="IPR050166">
    <property type="entry name" value="ABC_transporter_ATP-bind"/>
</dbReference>
<dbReference type="Proteomes" id="UP000282971">
    <property type="component" value="Unassembled WGS sequence"/>
</dbReference>
<dbReference type="InterPro" id="IPR003593">
    <property type="entry name" value="AAA+_ATPase"/>
</dbReference>
<dbReference type="PANTHER" id="PTHR42788">
    <property type="entry name" value="TAURINE IMPORT ATP-BINDING PROTEIN-RELATED"/>
    <property type="match status" value="1"/>
</dbReference>
<organism evidence="6 7">
    <name type="scientific">Sphingomonas crocodyli</name>
    <dbReference type="NCBI Taxonomy" id="1979270"/>
    <lineage>
        <taxon>Bacteria</taxon>
        <taxon>Pseudomonadati</taxon>
        <taxon>Pseudomonadota</taxon>
        <taxon>Alphaproteobacteria</taxon>
        <taxon>Sphingomonadales</taxon>
        <taxon>Sphingomonadaceae</taxon>
        <taxon>Sphingomonas</taxon>
    </lineage>
</organism>
<keyword evidence="3" id="KW-0547">Nucleotide-binding</keyword>
<comment type="caution">
    <text evidence="6">The sequence shown here is derived from an EMBL/GenBank/DDBJ whole genome shotgun (WGS) entry which is preliminary data.</text>
</comment>
<dbReference type="InterPro" id="IPR017871">
    <property type="entry name" value="ABC_transporter-like_CS"/>
</dbReference>
<dbReference type="AlphaFoldDB" id="A0A437M037"/>
<evidence type="ECO:0000259" key="5">
    <source>
        <dbReference type="PROSITE" id="PS50893"/>
    </source>
</evidence>
<dbReference type="EMBL" id="SACN01000002">
    <property type="protein sequence ID" value="RVT90963.1"/>
    <property type="molecule type" value="Genomic_DNA"/>
</dbReference>
<feature type="domain" description="ABC transporter" evidence="5">
    <location>
        <begin position="6"/>
        <end position="236"/>
    </location>
</feature>
<dbReference type="PROSITE" id="PS00211">
    <property type="entry name" value="ABC_TRANSPORTER_1"/>
    <property type="match status" value="1"/>
</dbReference>
<evidence type="ECO:0000256" key="2">
    <source>
        <dbReference type="ARBA" id="ARBA00022448"/>
    </source>
</evidence>
<keyword evidence="2" id="KW-0813">Transport</keyword>
<dbReference type="GO" id="GO:0016887">
    <property type="term" value="F:ATP hydrolysis activity"/>
    <property type="evidence" value="ECO:0007669"/>
    <property type="project" value="InterPro"/>
</dbReference>
<dbReference type="Pfam" id="PF00005">
    <property type="entry name" value="ABC_tran"/>
    <property type="match status" value="1"/>
</dbReference>
<dbReference type="GO" id="GO:0005524">
    <property type="term" value="F:ATP binding"/>
    <property type="evidence" value="ECO:0007669"/>
    <property type="project" value="UniProtKB-KW"/>
</dbReference>
<proteinExistence type="inferred from homology"/>
<dbReference type="RefSeq" id="WP_127744978.1">
    <property type="nucleotide sequence ID" value="NZ_SACN01000002.1"/>
</dbReference>
<dbReference type="PANTHER" id="PTHR42788:SF13">
    <property type="entry name" value="ALIPHATIC SULFONATES IMPORT ATP-BINDING PROTEIN SSUB"/>
    <property type="match status" value="1"/>
</dbReference>
<dbReference type="SUPFAM" id="SSF52540">
    <property type="entry name" value="P-loop containing nucleoside triphosphate hydrolases"/>
    <property type="match status" value="1"/>
</dbReference>
<evidence type="ECO:0000313" key="7">
    <source>
        <dbReference type="Proteomes" id="UP000282971"/>
    </source>
</evidence>
<dbReference type="OrthoDB" id="9802264at2"/>
<name>A0A437M037_9SPHN</name>
<sequence length="272" mass="29894">MADQFIAIEDVTKRYRGAGDLLAVDRVSTSIERGQFISILGPSGCGKSTLMQMVAGLAAPSSGRIAIDGKPVTAPQTDVGIVFQDTNLLDWRSVMRNIMLQIEIRKLDRAAYSDRARSLLAMVGLDGFEDKLPHQLSGGMKQRVSICRALIHDPPLLLMDEPFGALDALTRDQLNVDLQDIWLESGKTVIFVTHSISEAVFLSDRVLVMSPRPATVAADIHIDLPRRRPISVRETPAFGAYVNQIRRMFEDWGVLRRATDAPSLRLASGGQA</sequence>
<evidence type="ECO:0000313" key="6">
    <source>
        <dbReference type="EMBL" id="RVT90963.1"/>
    </source>
</evidence>
<protein>
    <submittedName>
        <fullName evidence="6">ABC transporter ATP-binding protein</fullName>
    </submittedName>
</protein>
<dbReference type="InterPro" id="IPR027417">
    <property type="entry name" value="P-loop_NTPase"/>
</dbReference>
<gene>
    <name evidence="6" type="ORF">EOD43_15635</name>
</gene>
<evidence type="ECO:0000256" key="1">
    <source>
        <dbReference type="ARBA" id="ARBA00005417"/>
    </source>
</evidence>
<dbReference type="InterPro" id="IPR003439">
    <property type="entry name" value="ABC_transporter-like_ATP-bd"/>
</dbReference>
<dbReference type="Gene3D" id="3.40.50.300">
    <property type="entry name" value="P-loop containing nucleotide triphosphate hydrolases"/>
    <property type="match status" value="1"/>
</dbReference>
<keyword evidence="7" id="KW-1185">Reference proteome</keyword>
<evidence type="ECO:0000256" key="4">
    <source>
        <dbReference type="ARBA" id="ARBA00022840"/>
    </source>
</evidence>
<evidence type="ECO:0000256" key="3">
    <source>
        <dbReference type="ARBA" id="ARBA00022741"/>
    </source>
</evidence>
<accession>A0A437M037</accession>
<keyword evidence="4 6" id="KW-0067">ATP-binding</keyword>
<dbReference type="PROSITE" id="PS50893">
    <property type="entry name" value="ABC_TRANSPORTER_2"/>
    <property type="match status" value="1"/>
</dbReference>
<comment type="similarity">
    <text evidence="1">Belongs to the ABC transporter superfamily.</text>
</comment>
<dbReference type="CDD" id="cd03293">
    <property type="entry name" value="ABC_NrtD_SsuB_transporters"/>
    <property type="match status" value="1"/>
</dbReference>
<dbReference type="SMART" id="SM00382">
    <property type="entry name" value="AAA"/>
    <property type="match status" value="1"/>
</dbReference>